<evidence type="ECO:0000256" key="3">
    <source>
        <dbReference type="ARBA" id="ARBA00023163"/>
    </source>
</evidence>
<comment type="caution">
    <text evidence="6">The sequence shown here is derived from an EMBL/GenBank/DDBJ whole genome shotgun (WGS) entry which is preliminary data.</text>
</comment>
<dbReference type="GO" id="GO:0003700">
    <property type="term" value="F:DNA-binding transcription factor activity"/>
    <property type="evidence" value="ECO:0007669"/>
    <property type="project" value="TreeGrafter"/>
</dbReference>
<gene>
    <name evidence="6" type="ORF">TL10_27630</name>
</gene>
<evidence type="ECO:0000259" key="5">
    <source>
        <dbReference type="PROSITE" id="PS50977"/>
    </source>
</evidence>
<dbReference type="EMBL" id="JXST01000062">
    <property type="protein sequence ID" value="KIU13850.1"/>
    <property type="molecule type" value="Genomic_DNA"/>
</dbReference>
<dbReference type="PRINTS" id="PR00455">
    <property type="entry name" value="HTHTETR"/>
</dbReference>
<feature type="DNA-binding region" description="H-T-H motif" evidence="4">
    <location>
        <begin position="37"/>
        <end position="56"/>
    </location>
</feature>
<dbReference type="Pfam" id="PF16859">
    <property type="entry name" value="TetR_C_11"/>
    <property type="match status" value="1"/>
</dbReference>
<dbReference type="PROSITE" id="PS50977">
    <property type="entry name" value="HTH_TETR_2"/>
    <property type="match status" value="1"/>
</dbReference>
<evidence type="ECO:0000256" key="4">
    <source>
        <dbReference type="PROSITE-ProRule" id="PRU00335"/>
    </source>
</evidence>
<evidence type="ECO:0000256" key="1">
    <source>
        <dbReference type="ARBA" id="ARBA00023015"/>
    </source>
</evidence>
<dbReference type="Proteomes" id="UP000032221">
    <property type="component" value="Unassembled WGS sequence"/>
</dbReference>
<dbReference type="AlphaFoldDB" id="A0A0D1KYF7"/>
<dbReference type="Gene3D" id="1.10.357.10">
    <property type="entry name" value="Tetracycline Repressor, domain 2"/>
    <property type="match status" value="1"/>
</dbReference>
<dbReference type="STRING" id="280871.TL10_27630"/>
<reference evidence="6 7" key="1">
    <citation type="submission" date="2015-01" db="EMBL/GenBank/DDBJ databases">
        <title>Genome sequence of Mycobacterium llatzerense and Mycobacterium immunogenum recovered from brain abscess.</title>
        <authorList>
            <person name="Greninger A.L."/>
            <person name="Langelier C."/>
            <person name="Cunningham G."/>
            <person name="Chiu C.Y."/>
            <person name="Miller S."/>
        </authorList>
    </citation>
    <scope>NUCLEOTIDE SEQUENCE [LARGE SCALE GENOMIC DNA]</scope>
    <source>
        <strain evidence="6 7">CLUC14</strain>
    </source>
</reference>
<keyword evidence="1" id="KW-0805">Transcription regulation</keyword>
<dbReference type="InterPro" id="IPR011075">
    <property type="entry name" value="TetR_C"/>
</dbReference>
<keyword evidence="2 4" id="KW-0238">DNA-binding</keyword>
<dbReference type="InterPro" id="IPR009057">
    <property type="entry name" value="Homeodomain-like_sf"/>
</dbReference>
<evidence type="ECO:0000256" key="2">
    <source>
        <dbReference type="ARBA" id="ARBA00023125"/>
    </source>
</evidence>
<sequence length="196" mass="21619">MTRRTPTGAAVLQPGITKAITEAVLAELAERGYARLSMEAVAKRAGVGKSALYRRWPSKLNMTLAVVADFSVGRAEIPDTGSLAGDVRQSLESLTHWLSHPQFSRILADLVAEMGRNPELGDFVEGMIGQPRRARGRILLDRAIARGELDPDVDLEFALDLFPAPIYWRLLVRDGEIEPEYLDKLTDFIIRGLGAH</sequence>
<feature type="domain" description="HTH tetR-type" evidence="5">
    <location>
        <begin position="14"/>
        <end position="74"/>
    </location>
</feature>
<dbReference type="OrthoDB" id="9796019at2"/>
<dbReference type="Pfam" id="PF00440">
    <property type="entry name" value="TetR_N"/>
    <property type="match status" value="1"/>
</dbReference>
<evidence type="ECO:0000313" key="6">
    <source>
        <dbReference type="EMBL" id="KIU13850.1"/>
    </source>
</evidence>
<dbReference type="PATRIC" id="fig|280871.6.peg.5732"/>
<dbReference type="InterPro" id="IPR050109">
    <property type="entry name" value="HTH-type_TetR-like_transc_reg"/>
</dbReference>
<dbReference type="InterPro" id="IPR036271">
    <property type="entry name" value="Tet_transcr_reg_TetR-rel_C_sf"/>
</dbReference>
<dbReference type="RefSeq" id="WP_043988179.1">
    <property type="nucleotide sequence ID" value="NZ_JXST01000062.1"/>
</dbReference>
<keyword evidence="3" id="KW-0804">Transcription</keyword>
<name>A0A0D1KYF7_9MYCO</name>
<accession>A0A0D1KYF7</accession>
<keyword evidence="7" id="KW-1185">Reference proteome</keyword>
<organism evidence="6 7">
    <name type="scientific">Mycolicibacterium llatzerense</name>
    <dbReference type="NCBI Taxonomy" id="280871"/>
    <lineage>
        <taxon>Bacteria</taxon>
        <taxon>Bacillati</taxon>
        <taxon>Actinomycetota</taxon>
        <taxon>Actinomycetes</taxon>
        <taxon>Mycobacteriales</taxon>
        <taxon>Mycobacteriaceae</taxon>
        <taxon>Mycolicibacterium</taxon>
    </lineage>
</organism>
<dbReference type="PANTHER" id="PTHR30055:SF148">
    <property type="entry name" value="TETR-FAMILY TRANSCRIPTIONAL REGULATOR"/>
    <property type="match status" value="1"/>
</dbReference>
<protein>
    <submittedName>
        <fullName evidence="6">TetR family transcriptional regulator</fullName>
    </submittedName>
</protein>
<dbReference type="PANTHER" id="PTHR30055">
    <property type="entry name" value="HTH-TYPE TRANSCRIPTIONAL REGULATOR RUTR"/>
    <property type="match status" value="1"/>
</dbReference>
<dbReference type="SUPFAM" id="SSF48498">
    <property type="entry name" value="Tetracyclin repressor-like, C-terminal domain"/>
    <property type="match status" value="1"/>
</dbReference>
<evidence type="ECO:0000313" key="7">
    <source>
        <dbReference type="Proteomes" id="UP000032221"/>
    </source>
</evidence>
<dbReference type="GO" id="GO:0000976">
    <property type="term" value="F:transcription cis-regulatory region binding"/>
    <property type="evidence" value="ECO:0007669"/>
    <property type="project" value="TreeGrafter"/>
</dbReference>
<proteinExistence type="predicted"/>
<dbReference type="InterPro" id="IPR001647">
    <property type="entry name" value="HTH_TetR"/>
</dbReference>
<dbReference type="Gene3D" id="1.10.10.60">
    <property type="entry name" value="Homeodomain-like"/>
    <property type="match status" value="1"/>
</dbReference>
<dbReference type="SUPFAM" id="SSF46689">
    <property type="entry name" value="Homeodomain-like"/>
    <property type="match status" value="1"/>
</dbReference>